<evidence type="ECO:0000256" key="1">
    <source>
        <dbReference type="ARBA" id="ARBA00022490"/>
    </source>
</evidence>
<keyword evidence="3 8" id="KW-0489">Methyltransferase</keyword>
<accession>Q22N10</accession>
<reference evidence="9" key="1">
    <citation type="journal article" date="2006" name="PLoS Biol.">
        <title>Macronuclear genome sequence of the ciliate Tetrahymena thermophila, a model eukaryote.</title>
        <authorList>
            <person name="Eisen J.A."/>
            <person name="Coyne R.S."/>
            <person name="Wu M."/>
            <person name="Wu D."/>
            <person name="Thiagarajan M."/>
            <person name="Wortman J.R."/>
            <person name="Badger J.H."/>
            <person name="Ren Q."/>
            <person name="Amedeo P."/>
            <person name="Jones K.M."/>
            <person name="Tallon L.J."/>
            <person name="Delcher A.L."/>
            <person name="Salzberg S.L."/>
            <person name="Silva J.C."/>
            <person name="Haas B.J."/>
            <person name="Majoros W.H."/>
            <person name="Farzad M."/>
            <person name="Carlton J.M."/>
            <person name="Smith R.K. Jr."/>
            <person name="Garg J."/>
            <person name="Pearlman R.E."/>
            <person name="Karrer K.M."/>
            <person name="Sun L."/>
            <person name="Manning G."/>
            <person name="Elde N.C."/>
            <person name="Turkewitz A.P."/>
            <person name="Asai D.J."/>
            <person name="Wilkes D.E."/>
            <person name="Wang Y."/>
            <person name="Cai H."/>
            <person name="Collins K."/>
            <person name="Stewart B.A."/>
            <person name="Lee S.R."/>
            <person name="Wilamowska K."/>
            <person name="Weinberg Z."/>
            <person name="Ruzzo W.L."/>
            <person name="Wloga D."/>
            <person name="Gaertig J."/>
            <person name="Frankel J."/>
            <person name="Tsao C.-C."/>
            <person name="Gorovsky M.A."/>
            <person name="Keeling P.J."/>
            <person name="Waller R.F."/>
            <person name="Patron N.J."/>
            <person name="Cherry J.M."/>
            <person name="Stover N.A."/>
            <person name="Krieger C.J."/>
            <person name="del Toro C."/>
            <person name="Ryder H.F."/>
            <person name="Williamson S.C."/>
            <person name="Barbeau R.A."/>
            <person name="Hamilton E.P."/>
            <person name="Orias E."/>
        </authorList>
    </citation>
    <scope>NUCLEOTIDE SEQUENCE [LARGE SCALE GENOMIC DNA]</scope>
    <source>
        <strain evidence="9">SB210</strain>
    </source>
</reference>
<dbReference type="PROSITE" id="PS01296">
    <property type="entry name" value="RSMI"/>
    <property type="match status" value="1"/>
</dbReference>
<dbReference type="AlphaFoldDB" id="Q22N10"/>
<protein>
    <submittedName>
        <fullName evidence="8">YraL family S-adenosylmethionine-dependent methyltransferase, putative</fullName>
    </submittedName>
</protein>
<keyword evidence="1" id="KW-0963">Cytoplasm</keyword>
<dbReference type="InterPro" id="IPR008189">
    <property type="entry name" value="rRNA_ssu_MeTfrase_I"/>
</dbReference>
<dbReference type="eggNOG" id="ENOG502QQ7V">
    <property type="taxonomic scope" value="Eukaryota"/>
</dbReference>
<dbReference type="InterPro" id="IPR000878">
    <property type="entry name" value="4pyrrol_Mease"/>
</dbReference>
<dbReference type="KEGG" id="tet:TTHERM_00028640"/>
<evidence type="ECO:0000256" key="3">
    <source>
        <dbReference type="ARBA" id="ARBA00022603"/>
    </source>
</evidence>
<dbReference type="InterPro" id="IPR014777">
    <property type="entry name" value="4pyrrole_Mease_sub1"/>
</dbReference>
<keyword evidence="4" id="KW-0808">Transferase</keyword>
<sequence length="567" mass="66432">MFRKILFSSFQKIEVRSQFTKLQTLAKIQELKNPIYLFKRQNGTQYKQILQQLSRKSAFSFCQQKFNTDDYIDIGGEDNQDSSQAKVQGMFKEKPFGTLTICPTPIGNLGDISIRQYQALLNADVIACEDTRITGMLFKLIKQKKIKESLHESFGVEDLGELKEQASNSNQKEDEFDDTYLLESDQIDNLDVNQRLTREERIKLKILELRQKAKQVLKQEDTLNIFDESYENDDPFSRQGDNSTYGLEDEFIKYLKAKIMQSKKYKGRGILISYHKYNEENRIAKLLKIMRYGLNITLVSDAGTPTISDPGYRIVNKCIENHIHVEALPGPNSAITALSKSGYPADRFHFEGYLPKVQSEREEKLNKMKQSELTSVCFENVTRLSKTLLSIEKIFGEKQQIFLSFEMTKLYEKYYRGEVRELYELLNDPEKIKQSHLKGELTMVIPPYLPQYNKELIEDQFKKDKRKYYHMEWEDENNQKFIQVEPKVIAQILNETLETTDQDLANLLSQILRISRSRAMSLVGVIKHQQKRTRSWDEFIGNYTEEVKRKEKKMKKQSQQSEEQNIK</sequence>
<keyword evidence="9" id="KW-1185">Reference proteome</keyword>
<keyword evidence="2" id="KW-0698">rRNA processing</keyword>
<organism evidence="8 9">
    <name type="scientific">Tetrahymena thermophila (strain SB210)</name>
    <dbReference type="NCBI Taxonomy" id="312017"/>
    <lineage>
        <taxon>Eukaryota</taxon>
        <taxon>Sar</taxon>
        <taxon>Alveolata</taxon>
        <taxon>Ciliophora</taxon>
        <taxon>Intramacronucleata</taxon>
        <taxon>Oligohymenophorea</taxon>
        <taxon>Hymenostomatida</taxon>
        <taxon>Tetrahymenina</taxon>
        <taxon>Tetrahymenidae</taxon>
        <taxon>Tetrahymena</taxon>
    </lineage>
</organism>
<dbReference type="PANTHER" id="PTHR46111:SF1">
    <property type="entry name" value="RIBOSOMAL RNA SMALL SUBUNIT METHYLTRANSFERASE I"/>
    <property type="match status" value="1"/>
</dbReference>
<feature type="region of interest" description="Disordered" evidence="6">
    <location>
        <begin position="547"/>
        <end position="567"/>
    </location>
</feature>
<evidence type="ECO:0000259" key="7">
    <source>
        <dbReference type="Pfam" id="PF00590"/>
    </source>
</evidence>
<dbReference type="InterPro" id="IPR035996">
    <property type="entry name" value="4pyrrol_Methylase_sf"/>
</dbReference>
<dbReference type="OrthoDB" id="289942at2759"/>
<dbReference type="PANTHER" id="PTHR46111">
    <property type="entry name" value="RIBOSOMAL RNA SMALL SUBUNIT METHYLTRANSFERASE I"/>
    <property type="match status" value="1"/>
</dbReference>
<dbReference type="InParanoid" id="Q22N10"/>
<dbReference type="InterPro" id="IPR014776">
    <property type="entry name" value="4pyrrole_Mease_sub2"/>
</dbReference>
<evidence type="ECO:0000256" key="2">
    <source>
        <dbReference type="ARBA" id="ARBA00022552"/>
    </source>
</evidence>
<dbReference type="InterPro" id="IPR018063">
    <property type="entry name" value="SAM_MeTrfase_RsmI_CS"/>
</dbReference>
<dbReference type="CDD" id="cd11648">
    <property type="entry name" value="RsmI"/>
    <property type="match status" value="1"/>
</dbReference>
<dbReference type="Pfam" id="PF00590">
    <property type="entry name" value="TP_methylase"/>
    <property type="match status" value="1"/>
</dbReference>
<evidence type="ECO:0000256" key="6">
    <source>
        <dbReference type="SAM" id="MobiDB-lite"/>
    </source>
</evidence>
<dbReference type="GeneID" id="7842258"/>
<dbReference type="STRING" id="312017.Q22N10"/>
<dbReference type="Proteomes" id="UP000009168">
    <property type="component" value="Unassembled WGS sequence"/>
</dbReference>
<feature type="domain" description="Tetrapyrrole methylase" evidence="7">
    <location>
        <begin position="269"/>
        <end position="422"/>
    </location>
</feature>
<proteinExistence type="predicted"/>
<dbReference type="Gene3D" id="3.30.950.10">
    <property type="entry name" value="Methyltransferase, Cobalt-precorrin-4 Transmethylase, Domain 2"/>
    <property type="match status" value="1"/>
</dbReference>
<dbReference type="GO" id="GO:0032259">
    <property type="term" value="P:methylation"/>
    <property type="evidence" value="ECO:0007669"/>
    <property type="project" value="UniProtKB-KW"/>
</dbReference>
<dbReference type="GO" id="GO:0006364">
    <property type="term" value="P:rRNA processing"/>
    <property type="evidence" value="ECO:0007669"/>
    <property type="project" value="UniProtKB-KW"/>
</dbReference>
<dbReference type="EMBL" id="GG662720">
    <property type="protein sequence ID" value="EAR86416.2"/>
    <property type="molecule type" value="Genomic_DNA"/>
</dbReference>
<name>Q22N10_TETTS</name>
<dbReference type="Gene3D" id="3.40.1010.10">
    <property type="entry name" value="Cobalt-precorrin-4 Transmethylase, Domain 1"/>
    <property type="match status" value="2"/>
</dbReference>
<gene>
    <name evidence="8" type="ORF">TTHERM_00028640</name>
</gene>
<evidence type="ECO:0000256" key="4">
    <source>
        <dbReference type="ARBA" id="ARBA00022679"/>
    </source>
</evidence>
<dbReference type="SUPFAM" id="SSF53790">
    <property type="entry name" value="Tetrapyrrole methylase"/>
    <property type="match status" value="2"/>
</dbReference>
<dbReference type="GO" id="GO:0008168">
    <property type="term" value="F:methyltransferase activity"/>
    <property type="evidence" value="ECO:0007669"/>
    <property type="project" value="UniProtKB-KW"/>
</dbReference>
<evidence type="ECO:0000256" key="5">
    <source>
        <dbReference type="ARBA" id="ARBA00022691"/>
    </source>
</evidence>
<keyword evidence="5" id="KW-0949">S-adenosyl-L-methionine</keyword>
<evidence type="ECO:0000313" key="9">
    <source>
        <dbReference type="Proteomes" id="UP000009168"/>
    </source>
</evidence>
<dbReference type="HOGENOM" id="CLU_493062_0_0_1"/>
<feature type="compositionally biased region" description="Low complexity" evidence="6">
    <location>
        <begin position="557"/>
        <end position="567"/>
    </location>
</feature>
<dbReference type="RefSeq" id="XP_976860.2">
    <property type="nucleotide sequence ID" value="XM_971767.2"/>
</dbReference>
<evidence type="ECO:0000313" key="8">
    <source>
        <dbReference type="EMBL" id="EAR86416.2"/>
    </source>
</evidence>